<dbReference type="SMART" id="SM00267">
    <property type="entry name" value="GGDEF"/>
    <property type="match status" value="1"/>
</dbReference>
<keyword evidence="2" id="KW-0812">Transmembrane</keyword>
<feature type="region of interest" description="Disordered" evidence="1">
    <location>
        <begin position="369"/>
        <end position="398"/>
    </location>
</feature>
<dbReference type="PANTHER" id="PTHR45138">
    <property type="entry name" value="REGULATORY COMPONENTS OF SENSORY TRANSDUCTION SYSTEM"/>
    <property type="match status" value="1"/>
</dbReference>
<protein>
    <submittedName>
        <fullName evidence="4">GGDEF domain-containing protein</fullName>
    </submittedName>
</protein>
<evidence type="ECO:0000256" key="1">
    <source>
        <dbReference type="SAM" id="MobiDB-lite"/>
    </source>
</evidence>
<dbReference type="Pfam" id="PF00990">
    <property type="entry name" value="GGDEF"/>
    <property type="match status" value="2"/>
</dbReference>
<dbReference type="RefSeq" id="WP_249773221.1">
    <property type="nucleotide sequence ID" value="NZ_CP097332.1"/>
</dbReference>
<dbReference type="InterPro" id="IPR050469">
    <property type="entry name" value="Diguanylate_Cyclase"/>
</dbReference>
<sequence length="446" mass="46864">MRRRPPDRHRPLPAHPSAAADAHAYVCVYFLAVCLIAGLLTVRSVRYEMSTAYAGPLTLLVALSLGYGAIAARVDKPAGFLQARTGWANHESVWVSAGVVVLPPGPLSVLIIALFGAGLVRARRTGTARLRRVVFNGASMLIAGFAAALLVSWLRDCSLPGLRVSTLSELGIGLAAAALAGMSMAFTLVGRFLIAGPAPLRRLMPGRAAVLDELSAVAIGLICGLLVLHTAWLSPISLLLVALLQRSILARHLHVAAATDPKTGLLAVRAWKHEAANALARSTQAGDTAAVLMLDLDFFKRINDTHGHLVGDRVLRGVGQQLSRQLRAPDRLGRFGGEEFVVLLPDTAEAAAVEVAERLRASLRELRLPSERAGDDHGPSVHGAVPAAPDRPPSSAQLPFPVSASIGVAVLGRHGHSLEELLAAADEALFEAKLGGRDMVVTAGGS</sequence>
<feature type="transmembrane region" description="Helical" evidence="2">
    <location>
        <begin position="94"/>
        <end position="121"/>
    </location>
</feature>
<keyword evidence="2" id="KW-1133">Transmembrane helix</keyword>
<dbReference type="NCBIfam" id="TIGR00254">
    <property type="entry name" value="GGDEF"/>
    <property type="match status" value="1"/>
</dbReference>
<dbReference type="CDD" id="cd01949">
    <property type="entry name" value="GGDEF"/>
    <property type="match status" value="1"/>
</dbReference>
<evidence type="ECO:0000256" key="2">
    <source>
        <dbReference type="SAM" id="Phobius"/>
    </source>
</evidence>
<dbReference type="InterPro" id="IPR029787">
    <property type="entry name" value="Nucleotide_cyclase"/>
</dbReference>
<keyword evidence="2" id="KW-0472">Membrane</keyword>
<dbReference type="Gene3D" id="3.30.70.270">
    <property type="match status" value="1"/>
</dbReference>
<dbReference type="InterPro" id="IPR043128">
    <property type="entry name" value="Rev_trsase/Diguanyl_cyclase"/>
</dbReference>
<evidence type="ECO:0000259" key="3">
    <source>
        <dbReference type="PROSITE" id="PS50887"/>
    </source>
</evidence>
<reference evidence="4" key="2">
    <citation type="submission" date="2022-05" db="EMBL/GenBank/DDBJ databases">
        <authorList>
            <person name="Kim J.-S."/>
            <person name="Lee K."/>
            <person name="Suh M."/>
            <person name="Eom M."/>
            <person name="Kim J.-S."/>
            <person name="Kim D.-S."/>
            <person name="Ko S.-H."/>
            <person name="Shin Y."/>
            <person name="Lee J.-S."/>
        </authorList>
    </citation>
    <scope>NUCLEOTIDE SEQUENCE</scope>
    <source>
        <strain evidence="4">N237</strain>
    </source>
</reference>
<reference evidence="4" key="1">
    <citation type="journal article" date="2018" name="Int. J. Syst. Evol. Microbiol.">
        <title>Jatrophihabitans telluris sp. nov., isolated from sediment soil of lava forest wetlands and the emended description of the genus Jatrophihabitans.</title>
        <authorList>
            <person name="Lee K.C."/>
            <person name="Suh M.K."/>
            <person name="Eom M.K."/>
            <person name="Kim K.K."/>
            <person name="Kim J.S."/>
            <person name="Kim D.S."/>
            <person name="Ko S.H."/>
            <person name="Shin Y.K."/>
            <person name="Lee J.S."/>
        </authorList>
    </citation>
    <scope>NUCLEOTIDE SEQUENCE</scope>
    <source>
        <strain evidence="4">N237</strain>
    </source>
</reference>
<feature type="transmembrane region" description="Helical" evidence="2">
    <location>
        <begin position="22"/>
        <end position="42"/>
    </location>
</feature>
<feature type="domain" description="GGDEF" evidence="3">
    <location>
        <begin position="287"/>
        <end position="445"/>
    </location>
</feature>
<accession>A0ABY4R2G4</accession>
<proteinExistence type="predicted"/>
<evidence type="ECO:0000313" key="5">
    <source>
        <dbReference type="Proteomes" id="UP001056336"/>
    </source>
</evidence>
<dbReference type="Proteomes" id="UP001056336">
    <property type="component" value="Chromosome"/>
</dbReference>
<feature type="transmembrane region" description="Helical" evidence="2">
    <location>
        <begin position="133"/>
        <end position="154"/>
    </location>
</feature>
<feature type="transmembrane region" description="Helical" evidence="2">
    <location>
        <begin position="174"/>
        <end position="194"/>
    </location>
</feature>
<dbReference type="SUPFAM" id="SSF55073">
    <property type="entry name" value="Nucleotide cyclase"/>
    <property type="match status" value="1"/>
</dbReference>
<dbReference type="PROSITE" id="PS50887">
    <property type="entry name" value="GGDEF"/>
    <property type="match status" value="1"/>
</dbReference>
<gene>
    <name evidence="4" type="ORF">M6D93_04795</name>
</gene>
<dbReference type="EMBL" id="CP097332">
    <property type="protein sequence ID" value="UQX89325.1"/>
    <property type="molecule type" value="Genomic_DNA"/>
</dbReference>
<organism evidence="4 5">
    <name type="scientific">Jatrophihabitans telluris</name>
    <dbReference type="NCBI Taxonomy" id="2038343"/>
    <lineage>
        <taxon>Bacteria</taxon>
        <taxon>Bacillati</taxon>
        <taxon>Actinomycetota</taxon>
        <taxon>Actinomycetes</taxon>
        <taxon>Jatrophihabitantales</taxon>
        <taxon>Jatrophihabitantaceae</taxon>
        <taxon>Jatrophihabitans</taxon>
    </lineage>
</organism>
<evidence type="ECO:0000313" key="4">
    <source>
        <dbReference type="EMBL" id="UQX89325.1"/>
    </source>
</evidence>
<dbReference type="InterPro" id="IPR000160">
    <property type="entry name" value="GGDEF_dom"/>
</dbReference>
<dbReference type="PANTHER" id="PTHR45138:SF9">
    <property type="entry name" value="DIGUANYLATE CYCLASE DGCM-RELATED"/>
    <property type="match status" value="1"/>
</dbReference>
<feature type="transmembrane region" description="Helical" evidence="2">
    <location>
        <begin position="214"/>
        <end position="244"/>
    </location>
</feature>
<feature type="transmembrane region" description="Helical" evidence="2">
    <location>
        <begin position="54"/>
        <end position="74"/>
    </location>
</feature>
<keyword evidence="5" id="KW-1185">Reference proteome</keyword>
<feature type="compositionally biased region" description="Basic and acidic residues" evidence="1">
    <location>
        <begin position="369"/>
        <end position="379"/>
    </location>
</feature>
<name>A0ABY4R2G4_9ACTN</name>